<keyword evidence="4" id="KW-0256">Endoplasmic reticulum</keyword>
<comment type="caution">
    <text evidence="9">The sequence shown here is derived from an EMBL/GenBank/DDBJ whole genome shotgun (WGS) entry which is preliminary data.</text>
</comment>
<name>A0A814D1D1_9BILA</name>
<dbReference type="GO" id="GO:0042058">
    <property type="term" value="P:regulation of epidermal growth factor receptor signaling pathway"/>
    <property type="evidence" value="ECO:0007669"/>
    <property type="project" value="TreeGrafter"/>
</dbReference>
<feature type="transmembrane region" description="Helical" evidence="7">
    <location>
        <begin position="656"/>
        <end position="679"/>
    </location>
</feature>
<dbReference type="InterPro" id="IPR051512">
    <property type="entry name" value="Inactive_Rhomboid"/>
</dbReference>
<feature type="transmembrane region" description="Helical" evidence="7">
    <location>
        <begin position="265"/>
        <end position="287"/>
    </location>
</feature>
<protein>
    <recommendedName>
        <fullName evidence="8">Peptidase S54 rhomboid domain-containing protein</fullName>
    </recommendedName>
</protein>
<feature type="transmembrane region" description="Helical" evidence="7">
    <location>
        <begin position="549"/>
        <end position="571"/>
    </location>
</feature>
<proteinExistence type="inferred from homology"/>
<feature type="transmembrane region" description="Helical" evidence="7">
    <location>
        <begin position="577"/>
        <end position="598"/>
    </location>
</feature>
<accession>A0A814D1D1</accession>
<keyword evidence="5 7" id="KW-1133">Transmembrane helix</keyword>
<dbReference type="Gene3D" id="1.20.1540.10">
    <property type="entry name" value="Rhomboid-like"/>
    <property type="match status" value="1"/>
</dbReference>
<dbReference type="GO" id="GO:0005789">
    <property type="term" value="C:endoplasmic reticulum membrane"/>
    <property type="evidence" value="ECO:0007669"/>
    <property type="project" value="UniProtKB-SubCell"/>
</dbReference>
<dbReference type="Pfam" id="PF01694">
    <property type="entry name" value="Rhomboid"/>
    <property type="match status" value="1"/>
</dbReference>
<evidence type="ECO:0000256" key="1">
    <source>
        <dbReference type="ARBA" id="ARBA00004477"/>
    </source>
</evidence>
<organism evidence="9 10">
    <name type="scientific">Brachionus calyciflorus</name>
    <dbReference type="NCBI Taxonomy" id="104777"/>
    <lineage>
        <taxon>Eukaryota</taxon>
        <taxon>Metazoa</taxon>
        <taxon>Spiralia</taxon>
        <taxon>Gnathifera</taxon>
        <taxon>Rotifera</taxon>
        <taxon>Eurotatoria</taxon>
        <taxon>Monogononta</taxon>
        <taxon>Pseudotrocha</taxon>
        <taxon>Ploima</taxon>
        <taxon>Brachionidae</taxon>
        <taxon>Brachionus</taxon>
    </lineage>
</organism>
<evidence type="ECO:0000313" key="9">
    <source>
        <dbReference type="EMBL" id="CAF0949550.1"/>
    </source>
</evidence>
<dbReference type="EMBL" id="CAJNOC010002751">
    <property type="protein sequence ID" value="CAF0949550.1"/>
    <property type="molecule type" value="Genomic_DNA"/>
</dbReference>
<evidence type="ECO:0000259" key="8">
    <source>
        <dbReference type="Pfam" id="PF01694"/>
    </source>
</evidence>
<dbReference type="FunFam" id="1.20.1540.10:FF:000025">
    <property type="entry name" value="Putative rhomboid family"/>
    <property type="match status" value="1"/>
</dbReference>
<dbReference type="Proteomes" id="UP000663879">
    <property type="component" value="Unassembled WGS sequence"/>
</dbReference>
<dbReference type="PANTHER" id="PTHR45965">
    <property type="entry name" value="INACTIVE RHOMBOID PROTEIN"/>
    <property type="match status" value="1"/>
</dbReference>
<dbReference type="SUPFAM" id="SSF144091">
    <property type="entry name" value="Rhomboid-like"/>
    <property type="match status" value="1"/>
</dbReference>
<evidence type="ECO:0000313" key="10">
    <source>
        <dbReference type="Proteomes" id="UP000663879"/>
    </source>
</evidence>
<evidence type="ECO:0000256" key="7">
    <source>
        <dbReference type="SAM" id="Phobius"/>
    </source>
</evidence>
<feature type="transmembrane region" description="Helical" evidence="7">
    <location>
        <begin position="513"/>
        <end position="537"/>
    </location>
</feature>
<comment type="subcellular location">
    <subcellularLocation>
        <location evidence="1">Endoplasmic reticulum membrane</location>
        <topology evidence="1">Multi-pass membrane protein</topology>
    </subcellularLocation>
</comment>
<dbReference type="GO" id="GO:0004252">
    <property type="term" value="F:serine-type endopeptidase activity"/>
    <property type="evidence" value="ECO:0007669"/>
    <property type="project" value="InterPro"/>
</dbReference>
<feature type="transmembrane region" description="Helical" evidence="7">
    <location>
        <begin position="630"/>
        <end position="649"/>
    </location>
</feature>
<reference evidence="9" key="1">
    <citation type="submission" date="2021-02" db="EMBL/GenBank/DDBJ databases">
        <authorList>
            <person name="Nowell W R."/>
        </authorList>
    </citation>
    <scope>NUCLEOTIDE SEQUENCE</scope>
    <source>
        <strain evidence="9">Ploen Becks lab</strain>
    </source>
</reference>
<dbReference type="GO" id="GO:0050708">
    <property type="term" value="P:regulation of protein secretion"/>
    <property type="evidence" value="ECO:0007669"/>
    <property type="project" value="TreeGrafter"/>
</dbReference>
<gene>
    <name evidence="9" type="ORF">OXX778_LOCUS13865</name>
</gene>
<feature type="domain" description="Peptidase S54 rhomboid" evidence="8">
    <location>
        <begin position="508"/>
        <end position="645"/>
    </location>
</feature>
<feature type="transmembrane region" description="Helical" evidence="7">
    <location>
        <begin position="605"/>
        <end position="624"/>
    </location>
</feature>
<dbReference type="InterPro" id="IPR022764">
    <property type="entry name" value="Peptidase_S54_rhomboid_dom"/>
</dbReference>
<dbReference type="OrthoDB" id="2146116at2759"/>
<evidence type="ECO:0000256" key="6">
    <source>
        <dbReference type="ARBA" id="ARBA00023136"/>
    </source>
</evidence>
<comment type="similarity">
    <text evidence="2">Belongs to the peptidase S54 family.</text>
</comment>
<keyword evidence="10" id="KW-1185">Reference proteome</keyword>
<dbReference type="InterPro" id="IPR035952">
    <property type="entry name" value="Rhomboid-like_sf"/>
</dbReference>
<keyword evidence="3 7" id="KW-0812">Transmembrane</keyword>
<dbReference type="AlphaFoldDB" id="A0A814D1D1"/>
<dbReference type="PANTHER" id="PTHR45965:SF3">
    <property type="entry name" value="INACTIVE RHOMBOID PROTEIN 1"/>
    <property type="match status" value="1"/>
</dbReference>
<sequence>MNRGDREIEIQVEQDETLPFPLVDEPITHTDTRRRGWDLVRDEVNENNEEEINKVKEASQWQGLIDSSKKFLGIDVSPKSTKQTKTPIFTNKTILNWNERTFKVLEKNGMFGGKLKKSALQDYIFNLDESIIDEGDSYGLYKTTKQIIPRSKDQKLTNIVSKQLKFTSKKKKSIDEEFDGPRPRFLGAGYDSVDNRDPQARTVGYLPEDNEEDNIEGPCDAFTRAFSAKRIPGMGFCGRLFDYNLDKDSELYNLIKTAKNHRAYFTYWVTFVQVLIFIGSLIAYGLAPIGFSSTFKKGMVTTINLEKSLMANEVKDNFWIGPSAIDLVHLGAKYAPCMRNDSKIYEQIKRDMVKEKETACCIRNDRGGCVQTNKEKCSELFSRWDKWDNTSKNTASNSRTSGSVCGQDPNFCSDPDSQKWPDDISQWPICSKPTSLLNSSLESNQHMYCEIIGRPCCIGLQGECLITTSEHCNLMKGYFHTEANLCSQVDCMQDACGMMDFLNPKSPDQVYRLFTSIFIHAGVIQLLMSVLFQILVLKDLENLAGCLRVGIIYTGSGVLGNLASAIFLPYQAEAGPAASQFGILACSFIELFHIWKIFENPWVPFFKLLGSLIFLIVIGLLPMIDNFANIFGFISGLLLGSIFFPNVTFNGKCKRIIILSLSICVLVAYIATLVVLFYVKPLSDCKWCKFISCPFGSRYCLNMDFNVTRVTH</sequence>
<evidence type="ECO:0000256" key="3">
    <source>
        <dbReference type="ARBA" id="ARBA00022692"/>
    </source>
</evidence>
<evidence type="ECO:0000256" key="5">
    <source>
        <dbReference type="ARBA" id="ARBA00022989"/>
    </source>
</evidence>
<evidence type="ECO:0000256" key="2">
    <source>
        <dbReference type="ARBA" id="ARBA00009045"/>
    </source>
</evidence>
<keyword evidence="6 7" id="KW-0472">Membrane</keyword>
<evidence type="ECO:0000256" key="4">
    <source>
        <dbReference type="ARBA" id="ARBA00022824"/>
    </source>
</evidence>